<dbReference type="Proteomes" id="UP001367508">
    <property type="component" value="Unassembled WGS sequence"/>
</dbReference>
<dbReference type="EMBL" id="JAYMYQ010000002">
    <property type="protein sequence ID" value="KAK7349900.1"/>
    <property type="molecule type" value="Genomic_DNA"/>
</dbReference>
<evidence type="ECO:0000313" key="1">
    <source>
        <dbReference type="EMBL" id="KAK7349900.1"/>
    </source>
</evidence>
<protein>
    <submittedName>
        <fullName evidence="1">Uncharacterized protein</fullName>
    </submittedName>
</protein>
<keyword evidence="2" id="KW-1185">Reference proteome</keyword>
<accession>A0AAN9M7W6</accession>
<comment type="caution">
    <text evidence="1">The sequence shown here is derived from an EMBL/GenBank/DDBJ whole genome shotgun (WGS) entry which is preliminary data.</text>
</comment>
<dbReference type="AlphaFoldDB" id="A0AAN9M7W6"/>
<sequence length="103" mass="11148">MDECAEEPLLVASRTPGRCKEQDSPCEPLRQAYKAIVVTNGKAALGTGATHEVRMGSPGRTPHKPCTSQVILTFSRASLNIDRSNMEHQVEMAPVVRSTALQS</sequence>
<name>A0AAN9M7W6_CANGL</name>
<organism evidence="1 2">
    <name type="scientific">Canavalia gladiata</name>
    <name type="common">Sword bean</name>
    <name type="synonym">Dolichos gladiatus</name>
    <dbReference type="NCBI Taxonomy" id="3824"/>
    <lineage>
        <taxon>Eukaryota</taxon>
        <taxon>Viridiplantae</taxon>
        <taxon>Streptophyta</taxon>
        <taxon>Embryophyta</taxon>
        <taxon>Tracheophyta</taxon>
        <taxon>Spermatophyta</taxon>
        <taxon>Magnoliopsida</taxon>
        <taxon>eudicotyledons</taxon>
        <taxon>Gunneridae</taxon>
        <taxon>Pentapetalae</taxon>
        <taxon>rosids</taxon>
        <taxon>fabids</taxon>
        <taxon>Fabales</taxon>
        <taxon>Fabaceae</taxon>
        <taxon>Papilionoideae</taxon>
        <taxon>50 kb inversion clade</taxon>
        <taxon>NPAAA clade</taxon>
        <taxon>indigoferoid/millettioid clade</taxon>
        <taxon>Phaseoleae</taxon>
        <taxon>Canavalia</taxon>
    </lineage>
</organism>
<gene>
    <name evidence="1" type="ORF">VNO77_07749</name>
</gene>
<proteinExistence type="predicted"/>
<evidence type="ECO:0000313" key="2">
    <source>
        <dbReference type="Proteomes" id="UP001367508"/>
    </source>
</evidence>
<reference evidence="1 2" key="1">
    <citation type="submission" date="2024-01" db="EMBL/GenBank/DDBJ databases">
        <title>The genomes of 5 underutilized Papilionoideae crops provide insights into root nodulation and disease resistanc.</title>
        <authorList>
            <person name="Jiang F."/>
        </authorList>
    </citation>
    <scope>NUCLEOTIDE SEQUENCE [LARGE SCALE GENOMIC DNA]</scope>
    <source>
        <strain evidence="1">LVBAO_FW01</strain>
        <tissue evidence="1">Leaves</tissue>
    </source>
</reference>